<feature type="region of interest" description="Disordered" evidence="1">
    <location>
        <begin position="1"/>
        <end position="26"/>
    </location>
</feature>
<gene>
    <name evidence="2" type="ORF">NE237_023185</name>
</gene>
<comment type="caution">
    <text evidence="2">The sequence shown here is derived from an EMBL/GenBank/DDBJ whole genome shotgun (WGS) entry which is preliminary data.</text>
</comment>
<accession>A0A9Q0HB03</accession>
<feature type="compositionally biased region" description="Basic and acidic residues" evidence="1">
    <location>
        <begin position="17"/>
        <end position="26"/>
    </location>
</feature>
<evidence type="ECO:0000313" key="2">
    <source>
        <dbReference type="EMBL" id="KAJ4963246.1"/>
    </source>
</evidence>
<proteinExistence type="predicted"/>
<dbReference type="AlphaFoldDB" id="A0A9Q0HB03"/>
<organism evidence="2 3">
    <name type="scientific">Protea cynaroides</name>
    <dbReference type="NCBI Taxonomy" id="273540"/>
    <lineage>
        <taxon>Eukaryota</taxon>
        <taxon>Viridiplantae</taxon>
        <taxon>Streptophyta</taxon>
        <taxon>Embryophyta</taxon>
        <taxon>Tracheophyta</taxon>
        <taxon>Spermatophyta</taxon>
        <taxon>Magnoliopsida</taxon>
        <taxon>Proteales</taxon>
        <taxon>Proteaceae</taxon>
        <taxon>Protea</taxon>
    </lineage>
</organism>
<evidence type="ECO:0000256" key="1">
    <source>
        <dbReference type="SAM" id="MobiDB-lite"/>
    </source>
</evidence>
<dbReference type="PANTHER" id="PTHR33874:SF1">
    <property type="entry name" value="RING FINGER PROTEIN"/>
    <property type="match status" value="1"/>
</dbReference>
<protein>
    <submittedName>
        <fullName evidence="2">Uncharacterized protein</fullName>
    </submittedName>
</protein>
<dbReference type="EMBL" id="JAMYWD010000008">
    <property type="protein sequence ID" value="KAJ4963246.1"/>
    <property type="molecule type" value="Genomic_DNA"/>
</dbReference>
<name>A0A9Q0HB03_9MAGN</name>
<dbReference type="Proteomes" id="UP001141806">
    <property type="component" value="Unassembled WGS sequence"/>
</dbReference>
<dbReference type="PANTHER" id="PTHR33874">
    <property type="entry name" value="RING FINGER PROTEIN"/>
    <property type="match status" value="1"/>
</dbReference>
<reference evidence="2" key="1">
    <citation type="journal article" date="2023" name="Plant J.">
        <title>The genome of the king protea, Protea cynaroides.</title>
        <authorList>
            <person name="Chang J."/>
            <person name="Duong T.A."/>
            <person name="Schoeman C."/>
            <person name="Ma X."/>
            <person name="Roodt D."/>
            <person name="Barker N."/>
            <person name="Li Z."/>
            <person name="Van de Peer Y."/>
            <person name="Mizrachi E."/>
        </authorList>
    </citation>
    <scope>NUCLEOTIDE SEQUENCE</scope>
    <source>
        <tissue evidence="2">Young leaves</tissue>
    </source>
</reference>
<sequence length="242" mass="27053">MEFEVSDSKPSSSTDGSTRERKKEHIRVKTKELQAMLEQYQRAIELIRQAGVDDDVDVKGEEEDAGEMTDQDSSSMCSETAELRDLVQSRVESPSFLEKLENVHGSVPQNMAEEGSSWDMVSENDLWDGANLDVNIESDAEGYVLVRQEDIVEGIACFMATYLLSLKETKDLSPNQLQEALGKTFSVKKTKGKLRRAWEGSQVIYNVASWSATAIGIYHNPAIIRAATVAFWTSCRVISKLF</sequence>
<evidence type="ECO:0000313" key="3">
    <source>
        <dbReference type="Proteomes" id="UP001141806"/>
    </source>
</evidence>
<dbReference type="OrthoDB" id="2014733at2759"/>
<keyword evidence="3" id="KW-1185">Reference proteome</keyword>